<organism evidence="2">
    <name type="scientific">Helicotheca tamesis</name>
    <dbReference type="NCBI Taxonomy" id="374047"/>
    <lineage>
        <taxon>Eukaryota</taxon>
        <taxon>Sar</taxon>
        <taxon>Stramenopiles</taxon>
        <taxon>Ochrophyta</taxon>
        <taxon>Bacillariophyta</taxon>
        <taxon>Mediophyceae</taxon>
        <taxon>Lithodesmiophycidae</taxon>
        <taxon>Lithodesmiales</taxon>
        <taxon>Lithodesmiaceae</taxon>
        <taxon>Helicotheca</taxon>
    </lineage>
</organism>
<proteinExistence type="predicted"/>
<gene>
    <name evidence="2" type="ORF">HTAM1171_LOCUS6539</name>
</gene>
<name>A0A7S2MPW0_9STRA</name>
<feature type="transmembrane region" description="Helical" evidence="1">
    <location>
        <begin position="32"/>
        <end position="53"/>
    </location>
</feature>
<sequence length="223" mass="26017">MGSSKQLVYMLREIVRSAPQELTHLRGALSLFFWRMICPASCIAFGLWLCFMLEKKIYRIIYPLTAKEMHNEAVSILKKNPDFPEHNKQPQQYYSHQHNYHEYNFIISATSTKSSSIHKNNDRSRALLLLQQCTEQYPTFIESYVTLASEFLYGSSRNSSNNNKNNSEEEHVEQCLDVIQQGLRYNPKHEELLKLEMEAKAMKKAQGCDESVRHMMCVGQDLR</sequence>
<keyword evidence="1" id="KW-0472">Membrane</keyword>
<accession>A0A7S2MPW0</accession>
<dbReference type="AlphaFoldDB" id="A0A7S2MPW0"/>
<dbReference type="EMBL" id="HBGV01010614">
    <property type="protein sequence ID" value="CAD9495450.1"/>
    <property type="molecule type" value="Transcribed_RNA"/>
</dbReference>
<evidence type="ECO:0000256" key="1">
    <source>
        <dbReference type="SAM" id="Phobius"/>
    </source>
</evidence>
<reference evidence="2" key="1">
    <citation type="submission" date="2021-01" db="EMBL/GenBank/DDBJ databases">
        <authorList>
            <person name="Corre E."/>
            <person name="Pelletier E."/>
            <person name="Niang G."/>
            <person name="Scheremetjew M."/>
            <person name="Finn R."/>
            <person name="Kale V."/>
            <person name="Holt S."/>
            <person name="Cochrane G."/>
            <person name="Meng A."/>
            <person name="Brown T."/>
            <person name="Cohen L."/>
        </authorList>
    </citation>
    <scope>NUCLEOTIDE SEQUENCE</scope>
    <source>
        <strain evidence="2">CCMP826</strain>
    </source>
</reference>
<keyword evidence="1" id="KW-0812">Transmembrane</keyword>
<evidence type="ECO:0000313" key="2">
    <source>
        <dbReference type="EMBL" id="CAD9495450.1"/>
    </source>
</evidence>
<keyword evidence="1" id="KW-1133">Transmembrane helix</keyword>
<protein>
    <submittedName>
        <fullName evidence="2">Uncharacterized protein</fullName>
    </submittedName>
</protein>